<reference evidence="1 2" key="1">
    <citation type="submission" date="2017-09" db="EMBL/GenBank/DDBJ databases">
        <title>Depth-based differentiation of microbial function through sediment-hosted aquifers and enrichment of novel symbionts in the deep terrestrial subsurface.</title>
        <authorList>
            <person name="Probst A.J."/>
            <person name="Ladd B."/>
            <person name="Jarett J.K."/>
            <person name="Geller-Mcgrath D.E."/>
            <person name="Sieber C.M."/>
            <person name="Emerson J.B."/>
            <person name="Anantharaman K."/>
            <person name="Thomas B.C."/>
            <person name="Malmstrom R."/>
            <person name="Stieglmeier M."/>
            <person name="Klingl A."/>
            <person name="Woyke T."/>
            <person name="Ryan C.M."/>
            <person name="Banfield J.F."/>
        </authorList>
    </citation>
    <scope>NUCLEOTIDE SEQUENCE [LARGE SCALE GENOMIC DNA]</scope>
    <source>
        <strain evidence="1">CG10_big_fil_rev_8_21_14_0_10_51_16</strain>
    </source>
</reference>
<dbReference type="EMBL" id="PCYI01000030">
    <property type="protein sequence ID" value="PIR44454.1"/>
    <property type="molecule type" value="Genomic_DNA"/>
</dbReference>
<dbReference type="AlphaFoldDB" id="A0A2H0REK8"/>
<accession>A0A2H0REK8</accession>
<gene>
    <name evidence="1" type="ORF">COV10_04930</name>
</gene>
<dbReference type="Proteomes" id="UP000228767">
    <property type="component" value="Unassembled WGS sequence"/>
</dbReference>
<name>A0A2H0REK8_9BACT</name>
<evidence type="ECO:0000313" key="2">
    <source>
        <dbReference type="Proteomes" id="UP000228767"/>
    </source>
</evidence>
<evidence type="ECO:0000313" key="1">
    <source>
        <dbReference type="EMBL" id="PIR44454.1"/>
    </source>
</evidence>
<sequence length="150" mass="16917">MAKKIISLLPKITQALIMDTEERERPATVSSVLIRRSLGTENLAPPNSAMGYSVIRARPSLLDLTRLYNQSRVRLTELVKELRAADVRIQLARKKGRVPRSAREKRRRLLSRTLIQQEECARLLAEITAIVGEAKTFADEEQVANATNEP</sequence>
<comment type="caution">
    <text evidence="1">The sequence shown here is derived from an EMBL/GenBank/DDBJ whole genome shotgun (WGS) entry which is preliminary data.</text>
</comment>
<proteinExistence type="predicted"/>
<protein>
    <submittedName>
        <fullName evidence="1">Uncharacterized protein</fullName>
    </submittedName>
</protein>
<organism evidence="1 2">
    <name type="scientific">Candidatus Vogelbacteria bacterium CG10_big_fil_rev_8_21_14_0_10_51_16</name>
    <dbReference type="NCBI Taxonomy" id="1975045"/>
    <lineage>
        <taxon>Bacteria</taxon>
        <taxon>Candidatus Vogeliibacteriota</taxon>
    </lineage>
</organism>